<comment type="cofactor">
    <cofactor evidence="4">
        <name>FAD</name>
        <dbReference type="ChEBI" id="CHEBI:57692"/>
    </cofactor>
    <text evidence="4">Binds 1 FAD per dimer.</text>
</comment>
<dbReference type="Pfam" id="PF01012">
    <property type="entry name" value="ETF"/>
    <property type="match status" value="1"/>
</dbReference>
<feature type="domain" description="Electron transfer flavoprotein alpha/beta-subunit N-terminal" evidence="6">
    <location>
        <begin position="4"/>
        <end position="192"/>
    </location>
</feature>
<dbReference type="SUPFAM" id="SSF52402">
    <property type="entry name" value="Adenine nucleotide alpha hydrolases-like"/>
    <property type="match status" value="1"/>
</dbReference>
<evidence type="ECO:0000256" key="1">
    <source>
        <dbReference type="ARBA" id="ARBA00005817"/>
    </source>
</evidence>
<evidence type="ECO:0000313" key="7">
    <source>
        <dbReference type="EMBL" id="TEB06410.1"/>
    </source>
</evidence>
<evidence type="ECO:0000259" key="6">
    <source>
        <dbReference type="SMART" id="SM00893"/>
    </source>
</evidence>
<dbReference type="GO" id="GO:0016491">
    <property type="term" value="F:oxidoreductase activity"/>
    <property type="evidence" value="ECO:0007669"/>
    <property type="project" value="UniProtKB-KW"/>
</dbReference>
<comment type="similarity">
    <text evidence="1">Belongs to the ETF alpha-subunit/FixB family.</text>
</comment>
<keyword evidence="7" id="KW-0560">Oxidoreductase</keyword>
<dbReference type="PANTHER" id="PTHR43153">
    <property type="entry name" value="ELECTRON TRANSFER FLAVOPROTEIN ALPHA"/>
    <property type="match status" value="1"/>
</dbReference>
<keyword evidence="3" id="KW-0285">Flavoprotein</keyword>
<dbReference type="GO" id="GO:0009055">
    <property type="term" value="F:electron transfer activity"/>
    <property type="evidence" value="ECO:0007669"/>
    <property type="project" value="InterPro"/>
</dbReference>
<feature type="binding site" evidence="4">
    <location>
        <position position="282"/>
    </location>
    <ligand>
        <name>FAD</name>
        <dbReference type="ChEBI" id="CHEBI:57692"/>
    </ligand>
</feature>
<accession>A0A4Y7RCF5</accession>
<keyword evidence="8" id="KW-1185">Reference proteome</keyword>
<protein>
    <submittedName>
        <fullName evidence="7">Caffeyl-CoA reductase-Etf complex subunit CarE</fullName>
        <ecNumber evidence="7">1.3.1.108</ecNumber>
    </submittedName>
</protein>
<feature type="binding site" evidence="4">
    <location>
        <begin position="261"/>
        <end position="268"/>
    </location>
    <ligand>
        <name>FAD</name>
        <dbReference type="ChEBI" id="CHEBI:57692"/>
    </ligand>
</feature>
<dbReference type="GO" id="GO:0050660">
    <property type="term" value="F:flavin adenine dinucleotide binding"/>
    <property type="evidence" value="ECO:0007669"/>
    <property type="project" value="InterPro"/>
</dbReference>
<feature type="region of interest" description="Disordered" evidence="5">
    <location>
        <begin position="159"/>
        <end position="186"/>
    </location>
</feature>
<dbReference type="EC" id="1.3.1.108" evidence="7"/>
<dbReference type="PIRSF" id="PIRSF000089">
    <property type="entry name" value="Electra_flavoP_a"/>
    <property type="match status" value="1"/>
</dbReference>
<dbReference type="Gene3D" id="3.40.50.1220">
    <property type="entry name" value="TPP-binding domain"/>
    <property type="match status" value="1"/>
</dbReference>
<dbReference type="SUPFAM" id="SSF52467">
    <property type="entry name" value="DHS-like NAD/FAD-binding domain"/>
    <property type="match status" value="1"/>
</dbReference>
<dbReference type="EMBL" id="QFFZ01000099">
    <property type="protein sequence ID" value="TEB06410.1"/>
    <property type="molecule type" value="Genomic_DNA"/>
</dbReference>
<feature type="binding site" evidence="4">
    <location>
        <position position="204"/>
    </location>
    <ligand>
        <name>FAD</name>
        <dbReference type="ChEBI" id="CHEBI:57692"/>
    </ligand>
</feature>
<dbReference type="Proteomes" id="UP000297597">
    <property type="component" value="Unassembled WGS sequence"/>
</dbReference>
<evidence type="ECO:0000256" key="4">
    <source>
        <dbReference type="PIRSR" id="PIRSR000089-1"/>
    </source>
</evidence>
<dbReference type="InterPro" id="IPR014731">
    <property type="entry name" value="ETF_asu_C"/>
</dbReference>
<dbReference type="OrthoDB" id="9770286at2"/>
<reference evidence="7 8" key="1">
    <citation type="journal article" date="2018" name="Environ. Microbiol.">
        <title>Novel energy conservation strategies and behaviour of Pelotomaculum schinkii driving syntrophic propionate catabolism.</title>
        <authorList>
            <person name="Hidalgo-Ahumada C.A.P."/>
            <person name="Nobu M.K."/>
            <person name="Narihiro T."/>
            <person name="Tamaki H."/>
            <person name="Liu W.T."/>
            <person name="Kamagata Y."/>
            <person name="Stams A.J.M."/>
            <person name="Imachi H."/>
            <person name="Sousa D.Z."/>
        </authorList>
    </citation>
    <scope>NUCLEOTIDE SEQUENCE [LARGE SCALE GENOMIC DNA]</scope>
    <source>
        <strain evidence="7 8">MGP</strain>
    </source>
</reference>
<proteinExistence type="inferred from homology"/>
<gene>
    <name evidence="7" type="primary">carE_5</name>
    <name evidence="7" type="ORF">Pmgp_03752</name>
</gene>
<dbReference type="FunFam" id="3.40.50.1220:FF:000004">
    <property type="entry name" value="Electron transfer flavoprotein"/>
    <property type="match status" value="1"/>
</dbReference>
<dbReference type="SMART" id="SM00893">
    <property type="entry name" value="ETF"/>
    <property type="match status" value="1"/>
</dbReference>
<organism evidence="7 8">
    <name type="scientific">Pelotomaculum propionicicum</name>
    <dbReference type="NCBI Taxonomy" id="258475"/>
    <lineage>
        <taxon>Bacteria</taxon>
        <taxon>Bacillati</taxon>
        <taxon>Bacillota</taxon>
        <taxon>Clostridia</taxon>
        <taxon>Eubacteriales</taxon>
        <taxon>Desulfotomaculaceae</taxon>
        <taxon>Pelotomaculum</taxon>
    </lineage>
</organism>
<comment type="caution">
    <text evidence="7">The sequence shown here is derived from an EMBL/GenBank/DDBJ whole genome shotgun (WGS) entry which is preliminary data.</text>
</comment>
<dbReference type="GO" id="GO:0033539">
    <property type="term" value="P:fatty acid beta-oxidation using acyl-CoA dehydrogenase"/>
    <property type="evidence" value="ECO:0007669"/>
    <property type="project" value="TreeGrafter"/>
</dbReference>
<dbReference type="InterPro" id="IPR014729">
    <property type="entry name" value="Rossmann-like_a/b/a_fold"/>
</dbReference>
<name>A0A4Y7RCF5_9FIRM</name>
<dbReference type="Pfam" id="PF00766">
    <property type="entry name" value="ETF_alpha"/>
    <property type="match status" value="1"/>
</dbReference>
<dbReference type="AlphaFoldDB" id="A0A4Y7RCF5"/>
<dbReference type="InterPro" id="IPR014730">
    <property type="entry name" value="ETF_a/b_N"/>
</dbReference>
<feature type="binding site" evidence="4">
    <location>
        <begin position="229"/>
        <end position="230"/>
    </location>
    <ligand>
        <name>FAD</name>
        <dbReference type="ChEBI" id="CHEBI:57692"/>
    </ligand>
</feature>
<keyword evidence="4" id="KW-0274">FAD</keyword>
<dbReference type="InterPro" id="IPR001308">
    <property type="entry name" value="ETF_a/FixB"/>
</dbReference>
<evidence type="ECO:0000256" key="3">
    <source>
        <dbReference type="ARBA" id="ARBA00022630"/>
    </source>
</evidence>
<keyword evidence="2" id="KW-0813">Transport</keyword>
<evidence type="ECO:0000256" key="5">
    <source>
        <dbReference type="SAM" id="MobiDB-lite"/>
    </source>
</evidence>
<dbReference type="RefSeq" id="WP_134216167.1">
    <property type="nucleotide sequence ID" value="NZ_QFFZ01000099.1"/>
</dbReference>
<dbReference type="InterPro" id="IPR029035">
    <property type="entry name" value="DHS-like_NAD/FAD-binding_dom"/>
</dbReference>
<evidence type="ECO:0000256" key="2">
    <source>
        <dbReference type="ARBA" id="ARBA00022448"/>
    </source>
</evidence>
<dbReference type="Gene3D" id="3.40.50.620">
    <property type="entry name" value="HUPs"/>
    <property type="match status" value="1"/>
</dbReference>
<dbReference type="PANTHER" id="PTHR43153:SF11">
    <property type="entry name" value="ELECTRON TRANSFER FLAVOPROTEIN, SUBUNIT ALPHA (ETFA)"/>
    <property type="match status" value="1"/>
</dbReference>
<evidence type="ECO:0000313" key="8">
    <source>
        <dbReference type="Proteomes" id="UP000297597"/>
    </source>
</evidence>
<sequence length="318" mass="33675">MAGVWILAESREPTLELLSAGIDIAAQLGVKVAAFALSSQLAEEYIKCGCDEVMLLPPLAAGQPLESYVPVIVEEALLNGPDIILIGASQRGREIAARAAAALNTGLCSGCTGLRLDQEKKQLVMERMLFGGAAVQTVVCETRPQMATIPPRTFEQAQPAEGHQGEVRQLPAAPPSPVTVVERTPKTSEAVDITEAKTVVCVGRGVGKQEDIALARELAGVLGGEVGCSRPVAEDLRWLPEELYLGISGKKVKPDLYIGVGVAGQIQHVSGIRDSKVIVGINRDENAPIFEAADYGIVGDLYDIVPKLVKEIKAALKI</sequence>